<evidence type="ECO:0000256" key="4">
    <source>
        <dbReference type="ARBA" id="ARBA00023163"/>
    </source>
</evidence>
<accession>A0A6I4RFG4</accession>
<keyword evidence="2" id="KW-0805">Transcription regulation</keyword>
<dbReference type="GO" id="GO:0003677">
    <property type="term" value="F:DNA binding"/>
    <property type="evidence" value="ECO:0007669"/>
    <property type="project" value="UniProtKB-KW"/>
</dbReference>
<keyword evidence="1" id="KW-0963">Cytoplasm</keyword>
<name>A0A6I4RFG4_9STRE</name>
<dbReference type="PANTHER" id="PTHR37299:SF2">
    <property type="entry name" value="HTH LYTTR-TYPE DOMAIN-CONTAINING PROTEIN"/>
    <property type="match status" value="1"/>
</dbReference>
<dbReference type="InterPro" id="IPR046947">
    <property type="entry name" value="LytR-like"/>
</dbReference>
<dbReference type="AlphaFoldDB" id="A0A6I4RFG4"/>
<dbReference type="GO" id="GO:0000156">
    <property type="term" value="F:phosphorelay response regulator activity"/>
    <property type="evidence" value="ECO:0007669"/>
    <property type="project" value="InterPro"/>
</dbReference>
<evidence type="ECO:0000256" key="3">
    <source>
        <dbReference type="ARBA" id="ARBA00023125"/>
    </source>
</evidence>
<organism evidence="7 9">
    <name type="scientific">Streptococcus zhangguiae</name>
    <dbReference type="NCBI Taxonomy" id="2664091"/>
    <lineage>
        <taxon>Bacteria</taxon>
        <taxon>Bacillati</taxon>
        <taxon>Bacillota</taxon>
        <taxon>Bacilli</taxon>
        <taxon>Lactobacillales</taxon>
        <taxon>Streptococcaceae</taxon>
        <taxon>Streptococcus</taxon>
    </lineage>
</organism>
<evidence type="ECO:0000313" key="8">
    <source>
        <dbReference type="Proteomes" id="UP000435060"/>
    </source>
</evidence>
<evidence type="ECO:0000313" key="6">
    <source>
        <dbReference type="EMBL" id="MTB63465.1"/>
    </source>
</evidence>
<dbReference type="EMBL" id="WLCG01000001">
    <property type="protein sequence ID" value="MTB63465.1"/>
    <property type="molecule type" value="Genomic_DNA"/>
</dbReference>
<keyword evidence="3" id="KW-0238">DNA-binding</keyword>
<reference evidence="6 8" key="2">
    <citation type="submission" date="2019-11" db="EMBL/GenBank/DDBJ databases">
        <title>Streptococcis sp. isolated from the respiratory tract of Marmot.</title>
        <authorList>
            <person name="Zhang G."/>
        </authorList>
    </citation>
    <scope>NUCLEOTIDE SEQUENCE [LARGE SCALE GENOMIC DNA]</scope>
    <source>
        <strain evidence="8">zg-86</strain>
        <strain evidence="6">Zg-86</strain>
    </source>
</reference>
<evidence type="ECO:0000313" key="7">
    <source>
        <dbReference type="EMBL" id="MWV55557.1"/>
    </source>
</evidence>
<dbReference type="EMBL" id="WUBJ01000001">
    <property type="protein sequence ID" value="MWV55557.1"/>
    <property type="molecule type" value="Genomic_DNA"/>
</dbReference>
<dbReference type="PROSITE" id="PS50930">
    <property type="entry name" value="HTH_LYTTR"/>
    <property type="match status" value="1"/>
</dbReference>
<dbReference type="Gene3D" id="2.40.50.1020">
    <property type="entry name" value="LytTr DNA-binding domain"/>
    <property type="match status" value="1"/>
</dbReference>
<dbReference type="SMART" id="SM00850">
    <property type="entry name" value="LytTR"/>
    <property type="match status" value="1"/>
</dbReference>
<dbReference type="RefSeq" id="WP_154607610.1">
    <property type="nucleotide sequence ID" value="NZ_CP072115.1"/>
</dbReference>
<proteinExistence type="predicted"/>
<evidence type="ECO:0000313" key="9">
    <source>
        <dbReference type="Proteomes" id="UP000435423"/>
    </source>
</evidence>
<dbReference type="InterPro" id="IPR007492">
    <property type="entry name" value="LytTR_DNA-bd_dom"/>
</dbReference>
<dbReference type="Proteomes" id="UP000435423">
    <property type="component" value="Unassembled WGS sequence"/>
</dbReference>
<feature type="domain" description="HTH LytTR-type" evidence="5">
    <location>
        <begin position="44"/>
        <end position="147"/>
    </location>
</feature>
<evidence type="ECO:0000259" key="5">
    <source>
        <dbReference type="PROSITE" id="PS50930"/>
    </source>
</evidence>
<comment type="caution">
    <text evidence="7">The sequence shown here is derived from an EMBL/GenBank/DDBJ whole genome shotgun (WGS) entry which is preliminary data.</text>
</comment>
<gene>
    <name evidence="6" type="ORF">GGG87_00360</name>
    <name evidence="7" type="ORF">GGH11_00925</name>
</gene>
<reference evidence="7 9" key="1">
    <citation type="submission" date="2019-10" db="EMBL/GenBank/DDBJ databases">
        <title>Streptococcis sp, isolated from the respiratory tract of Marmot.</title>
        <authorList>
            <person name="Zhang G."/>
        </authorList>
    </citation>
    <scope>NUCLEOTIDE SEQUENCE [LARGE SCALE GENOMIC DNA]</scope>
    <source>
        <strain evidence="9">zg-70</strain>
        <strain evidence="7">Zg-70</strain>
    </source>
</reference>
<dbReference type="Proteomes" id="UP000435060">
    <property type="component" value="Unassembled WGS sequence"/>
</dbReference>
<evidence type="ECO:0000256" key="1">
    <source>
        <dbReference type="ARBA" id="ARBA00022490"/>
    </source>
</evidence>
<dbReference type="PANTHER" id="PTHR37299">
    <property type="entry name" value="TRANSCRIPTIONAL REGULATOR-RELATED"/>
    <property type="match status" value="1"/>
</dbReference>
<keyword evidence="4" id="KW-0804">Transcription</keyword>
<sequence length="147" mass="17148">MKVRVTIDSAFTEDQVKIEARFMTSEISDLIAYAKDLDKGQTNLTVKKGEAIYLLEWSEIDTIYVENRVLQVTARETCYQSSLRLYQVKEIVPEYFLQISQSEIINLRQIEHLQLTPNGLVKIVLKNKTVTYSSRRYLKRIKEALNL</sequence>
<keyword evidence="8" id="KW-1185">Reference proteome</keyword>
<protein>
    <submittedName>
        <fullName evidence="7">LytTR family transcriptional regulator</fullName>
    </submittedName>
</protein>
<evidence type="ECO:0000256" key="2">
    <source>
        <dbReference type="ARBA" id="ARBA00023015"/>
    </source>
</evidence>
<dbReference type="Pfam" id="PF04397">
    <property type="entry name" value="LytTR"/>
    <property type="match status" value="1"/>
</dbReference>